<keyword evidence="2" id="KW-1185">Reference proteome</keyword>
<organism evidence="1 2">
    <name type="scientific">Amylocarpus encephaloides</name>
    <dbReference type="NCBI Taxonomy" id="45428"/>
    <lineage>
        <taxon>Eukaryota</taxon>
        <taxon>Fungi</taxon>
        <taxon>Dikarya</taxon>
        <taxon>Ascomycota</taxon>
        <taxon>Pezizomycotina</taxon>
        <taxon>Leotiomycetes</taxon>
        <taxon>Helotiales</taxon>
        <taxon>Helotiales incertae sedis</taxon>
        <taxon>Amylocarpus</taxon>
    </lineage>
</organism>
<comment type="caution">
    <text evidence="1">The sequence shown here is derived from an EMBL/GenBank/DDBJ whole genome shotgun (WGS) entry which is preliminary data.</text>
</comment>
<evidence type="ECO:0000313" key="2">
    <source>
        <dbReference type="Proteomes" id="UP000824998"/>
    </source>
</evidence>
<accession>A0A9P8C625</accession>
<dbReference type="Proteomes" id="UP000824998">
    <property type="component" value="Unassembled WGS sequence"/>
</dbReference>
<dbReference type="EMBL" id="MU251436">
    <property type="protein sequence ID" value="KAG9235303.1"/>
    <property type="molecule type" value="Genomic_DNA"/>
</dbReference>
<evidence type="ECO:0000313" key="1">
    <source>
        <dbReference type="EMBL" id="KAG9235303.1"/>
    </source>
</evidence>
<sequence length="113" mass="12259">MLLQSIVCLFGNSGPCSCKLTMGPSDGVLRVRAWCQGATETKSQDRGWFPSSLTTGKLACLSSSLYISIEVADLPDPLPQALVERGDKGINIVYNTLLWPPSILELNSFDLKI</sequence>
<reference evidence="1" key="1">
    <citation type="journal article" date="2021" name="IMA Fungus">
        <title>Genomic characterization of three marine fungi, including Emericellopsis atlantica sp. nov. with signatures of a generalist lifestyle and marine biomass degradation.</title>
        <authorList>
            <person name="Hagestad O.C."/>
            <person name="Hou L."/>
            <person name="Andersen J.H."/>
            <person name="Hansen E.H."/>
            <person name="Altermark B."/>
            <person name="Li C."/>
            <person name="Kuhnert E."/>
            <person name="Cox R.J."/>
            <person name="Crous P.W."/>
            <person name="Spatafora J.W."/>
            <person name="Lail K."/>
            <person name="Amirebrahimi M."/>
            <person name="Lipzen A."/>
            <person name="Pangilinan J."/>
            <person name="Andreopoulos W."/>
            <person name="Hayes R.D."/>
            <person name="Ng V."/>
            <person name="Grigoriev I.V."/>
            <person name="Jackson S.A."/>
            <person name="Sutton T.D.S."/>
            <person name="Dobson A.D.W."/>
            <person name="Rama T."/>
        </authorList>
    </citation>
    <scope>NUCLEOTIDE SEQUENCE</scope>
    <source>
        <strain evidence="1">TRa018bII</strain>
    </source>
</reference>
<dbReference type="AlphaFoldDB" id="A0A9P8C625"/>
<gene>
    <name evidence="1" type="ORF">BJ875DRAFT_278027</name>
</gene>
<protein>
    <submittedName>
        <fullName evidence="1">Uncharacterized protein</fullName>
    </submittedName>
</protein>
<proteinExistence type="predicted"/>
<name>A0A9P8C625_9HELO</name>